<proteinExistence type="predicted"/>
<evidence type="ECO:0000313" key="1">
    <source>
        <dbReference type="EMBL" id="CAA6823534.1"/>
    </source>
</evidence>
<sequence>MLQCTKKGETMSVRTTVTLEDELIKLLKLKALETSTSVSTLLNEIVGEAFRQDSDDLQTFKERDTEPSISFESFLDELRADGKL</sequence>
<gene>
    <name evidence="1" type="ORF">HELGO_WM941</name>
</gene>
<organism evidence="1">
    <name type="scientific">uncultured Sulfurovum sp</name>
    <dbReference type="NCBI Taxonomy" id="269237"/>
    <lineage>
        <taxon>Bacteria</taxon>
        <taxon>Pseudomonadati</taxon>
        <taxon>Campylobacterota</taxon>
        <taxon>Epsilonproteobacteria</taxon>
        <taxon>Campylobacterales</taxon>
        <taxon>Sulfurovaceae</taxon>
        <taxon>Sulfurovum</taxon>
        <taxon>environmental samples</taxon>
    </lineage>
</organism>
<dbReference type="EMBL" id="CACVAS010000117">
    <property type="protein sequence ID" value="CAA6823534.1"/>
    <property type="molecule type" value="Genomic_DNA"/>
</dbReference>
<evidence type="ECO:0008006" key="2">
    <source>
        <dbReference type="Google" id="ProtNLM"/>
    </source>
</evidence>
<protein>
    <recommendedName>
        <fullName evidence="2">CopG family transcriptional regulator</fullName>
    </recommendedName>
</protein>
<name>A0A6S6TVS4_9BACT</name>
<dbReference type="AlphaFoldDB" id="A0A6S6TVS4"/>
<accession>A0A6S6TVS4</accession>
<reference evidence="1" key="1">
    <citation type="submission" date="2020-01" db="EMBL/GenBank/DDBJ databases">
        <authorList>
            <person name="Meier V. D."/>
            <person name="Meier V D."/>
        </authorList>
    </citation>
    <scope>NUCLEOTIDE SEQUENCE</scope>
    <source>
        <strain evidence="1">HLG_WM_MAG_01</strain>
    </source>
</reference>